<proteinExistence type="predicted"/>
<comment type="caution">
    <text evidence="2">The sequence shown here is derived from an EMBL/GenBank/DDBJ whole genome shotgun (WGS) entry which is preliminary data.</text>
</comment>
<feature type="transmembrane region" description="Helical" evidence="1">
    <location>
        <begin position="7"/>
        <end position="35"/>
    </location>
</feature>
<organism evidence="2 3">
    <name type="scientific">Labrys miyagiensis</name>
    <dbReference type="NCBI Taxonomy" id="346912"/>
    <lineage>
        <taxon>Bacteria</taxon>
        <taxon>Pseudomonadati</taxon>
        <taxon>Pseudomonadota</taxon>
        <taxon>Alphaproteobacteria</taxon>
        <taxon>Hyphomicrobiales</taxon>
        <taxon>Xanthobacteraceae</taxon>
        <taxon>Labrys</taxon>
    </lineage>
</organism>
<dbReference type="RefSeq" id="WP_284314483.1">
    <property type="nucleotide sequence ID" value="NZ_BSPC01000048.1"/>
</dbReference>
<evidence type="ECO:0000313" key="2">
    <source>
        <dbReference type="EMBL" id="GLS21446.1"/>
    </source>
</evidence>
<feature type="transmembrane region" description="Helical" evidence="1">
    <location>
        <begin position="47"/>
        <end position="72"/>
    </location>
</feature>
<keyword evidence="1" id="KW-1133">Transmembrane helix</keyword>
<gene>
    <name evidence="2" type="ORF">GCM10007874_44630</name>
</gene>
<dbReference type="EMBL" id="BSPC01000048">
    <property type="protein sequence ID" value="GLS21446.1"/>
    <property type="molecule type" value="Genomic_DNA"/>
</dbReference>
<protein>
    <submittedName>
        <fullName evidence="2">Uncharacterized protein</fullName>
    </submittedName>
</protein>
<dbReference type="Proteomes" id="UP001156882">
    <property type="component" value="Unassembled WGS sequence"/>
</dbReference>
<evidence type="ECO:0000256" key="1">
    <source>
        <dbReference type="SAM" id="Phobius"/>
    </source>
</evidence>
<keyword evidence="1" id="KW-0812">Transmembrane</keyword>
<evidence type="ECO:0000313" key="3">
    <source>
        <dbReference type="Proteomes" id="UP001156882"/>
    </source>
</evidence>
<keyword evidence="1" id="KW-0472">Membrane</keyword>
<name>A0ABQ6CM73_9HYPH</name>
<reference evidence="3" key="1">
    <citation type="journal article" date="2019" name="Int. J. Syst. Evol. Microbiol.">
        <title>The Global Catalogue of Microorganisms (GCM) 10K type strain sequencing project: providing services to taxonomists for standard genome sequencing and annotation.</title>
        <authorList>
            <consortium name="The Broad Institute Genomics Platform"/>
            <consortium name="The Broad Institute Genome Sequencing Center for Infectious Disease"/>
            <person name="Wu L."/>
            <person name="Ma J."/>
        </authorList>
    </citation>
    <scope>NUCLEOTIDE SEQUENCE [LARGE SCALE GENOMIC DNA]</scope>
    <source>
        <strain evidence="3">NBRC 101365</strain>
    </source>
</reference>
<keyword evidence="3" id="KW-1185">Reference proteome</keyword>
<sequence length="104" mass="11234">MIFVWPVIMAAILGIFCGLWAPLLLFVFLVFGVALGSTVSMGIAGFGLGWLLLELFAVLTALEFGYLIGLFLRIERPEPTVSGWQPPGRTVPEATQLLVPDQAA</sequence>
<accession>A0ABQ6CM73</accession>